<comment type="caution">
    <text evidence="3">The sequence shown here is derived from an EMBL/GenBank/DDBJ whole genome shotgun (WGS) entry which is preliminary data.</text>
</comment>
<protein>
    <submittedName>
        <fullName evidence="3">Uncharacterized protein</fullName>
    </submittedName>
</protein>
<evidence type="ECO:0000313" key="4">
    <source>
        <dbReference type="Proteomes" id="UP000476332"/>
    </source>
</evidence>
<dbReference type="RefSeq" id="WP_163043145.1">
    <property type="nucleotide sequence ID" value="NZ_JAAAMJ010000003.1"/>
</dbReference>
<feature type="compositionally biased region" description="Basic and acidic residues" evidence="1">
    <location>
        <begin position="73"/>
        <end position="87"/>
    </location>
</feature>
<evidence type="ECO:0000256" key="2">
    <source>
        <dbReference type="SAM" id="SignalP"/>
    </source>
</evidence>
<feature type="signal peptide" evidence="2">
    <location>
        <begin position="1"/>
        <end position="23"/>
    </location>
</feature>
<accession>A0A6L9MEU9</accession>
<sequence>MKKTALISAMLIGASSFALPAFAQSGTPAVPGSETVIEEDNAAERDAVAAEPGTSVAPSAASPESDTIVPGNDAERELNRAAEREGVAEGTDAETTSGTMAEPATGGAIVPGSGATFTPGQEPTTQEGEALQDESSTEAAE</sequence>
<feature type="compositionally biased region" description="Polar residues" evidence="1">
    <location>
        <begin position="115"/>
        <end position="129"/>
    </location>
</feature>
<organism evidence="3 4">
    <name type="scientific">Aurantimonas aggregata</name>
    <dbReference type="NCBI Taxonomy" id="2047720"/>
    <lineage>
        <taxon>Bacteria</taxon>
        <taxon>Pseudomonadati</taxon>
        <taxon>Pseudomonadota</taxon>
        <taxon>Alphaproteobacteria</taxon>
        <taxon>Hyphomicrobiales</taxon>
        <taxon>Aurantimonadaceae</taxon>
        <taxon>Aurantimonas</taxon>
    </lineage>
</organism>
<feature type="chain" id="PRO_5027044866" evidence="2">
    <location>
        <begin position="24"/>
        <end position="141"/>
    </location>
</feature>
<keyword evidence="2" id="KW-0732">Signal</keyword>
<dbReference type="EMBL" id="JAAAMJ010000003">
    <property type="protein sequence ID" value="NDV86403.1"/>
    <property type="molecule type" value="Genomic_DNA"/>
</dbReference>
<gene>
    <name evidence="3" type="ORF">GTW51_06790</name>
</gene>
<name>A0A6L9MEU9_9HYPH</name>
<keyword evidence="4" id="KW-1185">Reference proteome</keyword>
<proteinExistence type="predicted"/>
<feature type="region of interest" description="Disordered" evidence="1">
    <location>
        <begin position="42"/>
        <end position="141"/>
    </location>
</feature>
<dbReference type="Proteomes" id="UP000476332">
    <property type="component" value="Unassembled WGS sequence"/>
</dbReference>
<reference evidence="3 4" key="1">
    <citation type="submission" date="2020-01" db="EMBL/GenBank/DDBJ databases">
        <title>Genomes of bacteria type strains.</title>
        <authorList>
            <person name="Chen J."/>
            <person name="Zhu S."/>
            <person name="Chen J."/>
        </authorList>
    </citation>
    <scope>NUCLEOTIDE SEQUENCE [LARGE SCALE GENOMIC DNA]</scope>
    <source>
        <strain evidence="3 4">KCTC 52919</strain>
    </source>
</reference>
<evidence type="ECO:0000256" key="1">
    <source>
        <dbReference type="SAM" id="MobiDB-lite"/>
    </source>
</evidence>
<evidence type="ECO:0000313" key="3">
    <source>
        <dbReference type="EMBL" id="NDV86403.1"/>
    </source>
</evidence>
<dbReference type="AlphaFoldDB" id="A0A6L9MEU9"/>
<feature type="compositionally biased region" description="Acidic residues" evidence="1">
    <location>
        <begin position="130"/>
        <end position="141"/>
    </location>
</feature>